<gene>
    <name evidence="1" type="ORF">E5357_08920</name>
</gene>
<keyword evidence="2" id="KW-1185">Reference proteome</keyword>
<sequence length="444" mass="49521">MDYREARVYLADAAKYGSVLGLENMGELLRRLGNPQDDLKFIHISGTNGKGSVLAYLSTVLKEAGYRVGRYISPTLFSYRERIQVNEEYIEKEPLARLTGRIAEAAAGMVQEGRAHPTVFEIETALGFLYFREKACDIVVLETGLGGLEDATNVVKTTLLEVITPISMDHIGILGDTLREIAEKKAGIIKPDTVVVTAEQEPEAMEVIRRRAKEKECRLFMEEKARLSDIRYGYEKQYFSYGGYENLEISLGGMYQVENAALAVEAVKALDSVGYPVTEGQLRQGLQKTRWRGRFTVVGREPVFIIDGAHNRDAARILRKSLELYFTNKRLFYIMGVFRDKEYEEIVRTTVPLSAHVITVETPGNDRALPAGELLKAVRKYQPSSEAAESILEAVKKSLEMAGREDVILAFGSLSFLGETARAVEIIKSAGNMQDAALEGKVRK</sequence>
<comment type="caution">
    <text evidence="1">The sequence shown here is derived from an EMBL/GenBank/DDBJ whole genome shotgun (WGS) entry which is preliminary data.</text>
</comment>
<protein>
    <submittedName>
        <fullName evidence="1">Bifunctional folylpolyglutamate synthase/dihydrofolate synthase</fullName>
    </submittedName>
</protein>
<organism evidence="1 2">
    <name type="scientific">Hominisplanchenecus murintestinalis</name>
    <dbReference type="NCBI Taxonomy" id="2941517"/>
    <lineage>
        <taxon>Bacteria</taxon>
        <taxon>Bacillati</taxon>
        <taxon>Bacillota</taxon>
        <taxon>Clostridia</taxon>
        <taxon>Lachnospirales</taxon>
        <taxon>Lachnospiraceae</taxon>
        <taxon>Hominisplanchenecus</taxon>
    </lineage>
</organism>
<proteinExistence type="predicted"/>
<name>A0AC61QYW3_9FIRM</name>
<reference evidence="1" key="1">
    <citation type="submission" date="2019-04" db="EMBL/GenBank/DDBJ databases">
        <title>Microbes associate with the intestines of laboratory mice.</title>
        <authorList>
            <person name="Navarre W."/>
            <person name="Wong E."/>
            <person name="Huang K."/>
            <person name="Tropini C."/>
            <person name="Ng K."/>
            <person name="Yu B."/>
        </authorList>
    </citation>
    <scope>NUCLEOTIDE SEQUENCE</scope>
    <source>
        <strain evidence="1">NM72_1-8</strain>
    </source>
</reference>
<accession>A0AC61QYW3</accession>
<evidence type="ECO:0000313" key="2">
    <source>
        <dbReference type="Proteomes" id="UP000307720"/>
    </source>
</evidence>
<evidence type="ECO:0000313" key="1">
    <source>
        <dbReference type="EMBL" id="TGX98475.1"/>
    </source>
</evidence>
<dbReference type="EMBL" id="SRZB01000017">
    <property type="protein sequence ID" value="TGX98475.1"/>
    <property type="molecule type" value="Genomic_DNA"/>
</dbReference>
<dbReference type="Proteomes" id="UP000307720">
    <property type="component" value="Unassembled WGS sequence"/>
</dbReference>